<dbReference type="SUPFAM" id="SSF81301">
    <property type="entry name" value="Nucleotidyltransferase"/>
    <property type="match status" value="1"/>
</dbReference>
<dbReference type="GO" id="GO:0005524">
    <property type="term" value="F:ATP binding"/>
    <property type="evidence" value="ECO:0007669"/>
    <property type="project" value="UniProtKB-UniRule"/>
</dbReference>
<dbReference type="AlphaFoldDB" id="D2EE82"/>
<reference evidence="13 14" key="1">
    <citation type="journal article" date="2010" name="Proc. Natl. Acad. Sci. U.S.A.">
        <title>Enigmatic, ultrasmall, uncultivated Archaea.</title>
        <authorList>
            <person name="Baker B.J."/>
            <person name="Comolli L.R."/>
            <person name="Dick G.J."/>
            <person name="Hauser L.J."/>
            <person name="Hyatt D."/>
            <person name="Dill B.D."/>
            <person name="Land M.L."/>
            <person name="Verberkmoes N.C."/>
            <person name="Hettich R.L."/>
            <person name="Banfield J.F."/>
        </authorList>
    </citation>
    <scope>NUCLEOTIDE SEQUENCE [LARGE SCALE GENOMIC DNA]</scope>
</reference>
<feature type="domain" description="tRNA nucleotidyltransferase substrate binding" evidence="12">
    <location>
        <begin position="147"/>
        <end position="253"/>
    </location>
</feature>
<keyword evidence="7 10" id="KW-0067">ATP-binding</keyword>
<gene>
    <name evidence="10" type="primary">cca</name>
    <name evidence="13" type="ORF">BJBARM4_0014</name>
</gene>
<keyword evidence="8 10" id="KW-0460">Magnesium</keyword>
<feature type="binding site" evidence="10">
    <location>
        <position position="57"/>
    </location>
    <ligand>
        <name>ATP</name>
        <dbReference type="ChEBI" id="CHEBI:30616"/>
    </ligand>
</feature>
<feature type="binding site" evidence="10">
    <location>
        <position position="57"/>
    </location>
    <ligand>
        <name>CTP</name>
        <dbReference type="ChEBI" id="CHEBI:37563"/>
    </ligand>
</feature>
<evidence type="ECO:0000256" key="1">
    <source>
        <dbReference type="ARBA" id="ARBA00022679"/>
    </source>
</evidence>
<dbReference type="GO" id="GO:0004810">
    <property type="term" value="F:CCA tRNA nucleotidyltransferase activity"/>
    <property type="evidence" value="ECO:0007669"/>
    <property type="project" value="UniProtKB-UniRule"/>
</dbReference>
<comment type="similarity">
    <text evidence="10">Belongs to the tRNA nucleotidyltransferase/poly(A) polymerase family. Archaeal CCA-adding enzyme subfamily.</text>
</comment>
<dbReference type="SUPFAM" id="SSF55003">
    <property type="entry name" value="PAP/Archaeal CCA-adding enzyme, C-terminal domain"/>
    <property type="match status" value="1"/>
</dbReference>
<dbReference type="PANTHER" id="PTHR39643:SF1">
    <property type="entry name" value="CCA-ADDING ENZYME"/>
    <property type="match status" value="1"/>
</dbReference>
<dbReference type="Gene3D" id="3.30.460.10">
    <property type="entry name" value="Beta Polymerase, domain 2"/>
    <property type="match status" value="1"/>
</dbReference>
<feature type="binding site" evidence="10">
    <location>
        <position position="54"/>
    </location>
    <ligand>
        <name>ATP</name>
        <dbReference type="ChEBI" id="CHEBI:30616"/>
    </ligand>
</feature>
<evidence type="ECO:0000313" key="13">
    <source>
        <dbReference type="EMBL" id="EEZ93337.1"/>
    </source>
</evidence>
<feature type="binding site" evidence="10">
    <location>
        <position position="162"/>
    </location>
    <ligand>
        <name>ATP</name>
        <dbReference type="ChEBI" id="CHEBI:30616"/>
    </ligand>
</feature>
<evidence type="ECO:0000256" key="4">
    <source>
        <dbReference type="ARBA" id="ARBA00022723"/>
    </source>
</evidence>
<evidence type="ECO:0000259" key="12">
    <source>
        <dbReference type="Pfam" id="PF09249"/>
    </source>
</evidence>
<dbReference type="InterPro" id="IPR006116">
    <property type="entry name" value="NT_2-5OAS_ClassI-CCAase"/>
</dbReference>
<dbReference type="EMBL" id="GG730038">
    <property type="protein sequence ID" value="EEZ93337.1"/>
    <property type="molecule type" value="Genomic_DNA"/>
</dbReference>
<dbReference type="PANTHER" id="PTHR39643">
    <property type="entry name" value="CCA-ADDING ENZYME"/>
    <property type="match status" value="1"/>
</dbReference>
<feature type="binding site" evidence="10">
    <location>
        <position position="162"/>
    </location>
    <ligand>
        <name>CTP</name>
        <dbReference type="ChEBI" id="CHEBI:37563"/>
    </ligand>
</feature>
<feature type="binding site" evidence="10">
    <location>
        <position position="54"/>
    </location>
    <ligand>
        <name>CTP</name>
        <dbReference type="ChEBI" id="CHEBI:37563"/>
    </ligand>
</feature>
<dbReference type="PIRSF" id="PIRSF005335">
    <property type="entry name" value="CCA_arch"/>
    <property type="match status" value="1"/>
</dbReference>
<feature type="binding site" evidence="10">
    <location>
        <position position="133"/>
    </location>
    <ligand>
        <name>CTP</name>
        <dbReference type="ChEBI" id="CHEBI:37563"/>
    </ligand>
</feature>
<comment type="function">
    <text evidence="10">Catalyzes the addition and repair of the essential 3'-terminal CCA sequence in tRNAs without using a nucleic acid template. Adds these three nucleotides in the order of C, C, and A to the tRNA nucleotide-73, using CTP and ATP as substrates and producing inorganic pyrophosphate. tRNA 3'-terminal CCA addition is required both for tRNA processing and repair. Also involved in tRNA surveillance by mediating tandem CCA addition to generate a CCACCA at the 3' terminus of unstable tRNAs. While stable tRNAs receive only 3'-terminal CCA, unstable tRNAs are marked with CCACCA and rapidly degraded.</text>
</comment>
<keyword evidence="9 10" id="KW-0694">RNA-binding</keyword>
<feature type="binding site" evidence="10">
    <location>
        <position position="133"/>
    </location>
    <ligand>
        <name>ATP</name>
        <dbReference type="ChEBI" id="CHEBI:30616"/>
    </ligand>
</feature>
<dbReference type="InterPro" id="IPR043519">
    <property type="entry name" value="NT_sf"/>
</dbReference>
<feature type="binding site" evidence="10">
    <location>
        <position position="68"/>
    </location>
    <ligand>
        <name>Mg(2+)</name>
        <dbReference type="ChEBI" id="CHEBI:18420"/>
    </ligand>
</feature>
<feature type="binding site" evidence="10">
    <location>
        <position position="153"/>
    </location>
    <ligand>
        <name>ATP</name>
        <dbReference type="ChEBI" id="CHEBI:30616"/>
    </ligand>
</feature>
<keyword evidence="4 10" id="KW-0479">Metal-binding</keyword>
<dbReference type="Proteomes" id="UP000009375">
    <property type="component" value="Unassembled WGS sequence"/>
</dbReference>
<dbReference type="GO" id="GO:0000287">
    <property type="term" value="F:magnesium ion binding"/>
    <property type="evidence" value="ECO:0007669"/>
    <property type="project" value="UniProtKB-UniRule"/>
</dbReference>
<evidence type="ECO:0000256" key="3">
    <source>
        <dbReference type="ARBA" id="ARBA00022695"/>
    </source>
</evidence>
<organism evidence="13 14">
    <name type="scientific">Candidatus Parvarchaeum acidiphilum ARMAN-4</name>
    <dbReference type="NCBI Taxonomy" id="662760"/>
    <lineage>
        <taxon>Archaea</taxon>
        <taxon>Candidatus Parvarchaeota</taxon>
        <taxon>Candidatus Parvarchaeum</taxon>
    </lineage>
</organism>
<dbReference type="PROSITE" id="PS50152">
    <property type="entry name" value="25A_SYNTH_3"/>
    <property type="match status" value="1"/>
</dbReference>
<comment type="miscellaneous">
    <text evidence="10">A single active site specifically recognizes both ATP and CTP and is responsible for their addition.</text>
</comment>
<feature type="binding site" evidence="10">
    <location>
        <position position="66"/>
    </location>
    <ligand>
        <name>Mg(2+)</name>
        <dbReference type="ChEBI" id="CHEBI:18420"/>
    </ligand>
</feature>
<keyword evidence="1 10" id="KW-0808">Transferase</keyword>
<dbReference type="InterPro" id="IPR015329">
    <property type="entry name" value="tRNA_NucTransf2"/>
</dbReference>
<dbReference type="InterPro" id="IPR008229">
    <property type="entry name" value="CCA-adding_arc"/>
</dbReference>
<dbReference type="Gene3D" id="1.10.1410.30">
    <property type="entry name" value="CCA tRNA nucleotidyltransferase, domain 2"/>
    <property type="match status" value="1"/>
</dbReference>
<dbReference type="GO" id="GO:0001680">
    <property type="term" value="P:tRNA 3'-terminal CCA addition"/>
    <property type="evidence" value="ECO:0007669"/>
    <property type="project" value="UniProtKB-UniRule"/>
</dbReference>
<evidence type="ECO:0000256" key="2">
    <source>
        <dbReference type="ARBA" id="ARBA00022694"/>
    </source>
</evidence>
<comment type="catalytic activity">
    <reaction evidence="10">
        <text>a tRNA with a 3' CCA end + 2 CTP + ATP = a tRNA with a 3' CCACCA end + 3 diphosphate</text>
        <dbReference type="Rhea" id="RHEA:76235"/>
        <dbReference type="Rhea" id="RHEA-COMP:10468"/>
        <dbReference type="Rhea" id="RHEA-COMP:18655"/>
        <dbReference type="ChEBI" id="CHEBI:30616"/>
        <dbReference type="ChEBI" id="CHEBI:33019"/>
        <dbReference type="ChEBI" id="CHEBI:37563"/>
        <dbReference type="ChEBI" id="CHEBI:83071"/>
        <dbReference type="ChEBI" id="CHEBI:195187"/>
    </reaction>
</comment>
<name>D2EE82_PARA4</name>
<feature type="binding site" evidence="10">
    <location>
        <position position="153"/>
    </location>
    <ligand>
        <name>CTP</name>
        <dbReference type="ChEBI" id="CHEBI:37563"/>
    </ligand>
</feature>
<evidence type="ECO:0000313" key="14">
    <source>
        <dbReference type="Proteomes" id="UP000009375"/>
    </source>
</evidence>
<sequence>MDKFKKVFEKAYSKFVPSLKERKALDNTANELIDLLRKNAEINDINVEFKFGGSYAKGTWIKDESDIDIFAVFNSEKEMKNLSILVPNDFITTFGTREYFKGKFKSVKIEVVPVLRFSDLTSVKNSIDLSVLHANYINSFLSSAQKNDVIILKAFCKANNCYGSETYMHGFSGYSLEVMIKEFGSFMSLITEVNSWKMPVTVGKSSIQHDSPILLPDPTNPKRNICASVNEDNLSKFVFSLKRFYLYPSFDFFIKKNLKEKIVKEVKLRGTRLFTFSTKIIEPRDIFLSKYVKNLDKLIRELKANDVELYSYDIDYTEKNATLFLQINNTPKSKTKLVYGPEVFSDIEILKKFLKPHKDVFPAERHVAYDKSYGISNFNKFILLKIKEYMSPKSIFVN</sequence>
<dbReference type="GO" id="GO:0042245">
    <property type="term" value="P:RNA repair"/>
    <property type="evidence" value="ECO:0007669"/>
    <property type="project" value="UniProtKB-KW"/>
</dbReference>
<keyword evidence="2 10" id="KW-0819">tRNA processing</keyword>
<feature type="domain" description="Polymerase nucleotidyl transferase" evidence="11">
    <location>
        <begin position="40"/>
        <end position="119"/>
    </location>
</feature>
<evidence type="ECO:0000256" key="6">
    <source>
        <dbReference type="ARBA" id="ARBA00022800"/>
    </source>
</evidence>
<evidence type="ECO:0000256" key="9">
    <source>
        <dbReference type="ARBA" id="ARBA00022884"/>
    </source>
</evidence>
<dbReference type="InterPro" id="IPR002934">
    <property type="entry name" value="Polymerase_NTP_transf_dom"/>
</dbReference>
<proteinExistence type="inferred from homology"/>
<dbReference type="EC" id="2.7.7.72" evidence="10"/>
<keyword evidence="3 10" id="KW-0548">Nucleotidyltransferase</keyword>
<comment type="subunit">
    <text evidence="10">Homodimer.</text>
</comment>
<dbReference type="HAMAP" id="MF_01264">
    <property type="entry name" value="CCA_arch"/>
    <property type="match status" value="1"/>
</dbReference>
<dbReference type="SUPFAM" id="SSF81631">
    <property type="entry name" value="PAP/OAS1 substrate-binding domain"/>
    <property type="match status" value="1"/>
</dbReference>
<dbReference type="InterPro" id="IPR011068">
    <property type="entry name" value="NuclTrfase_I-like_C"/>
</dbReference>
<evidence type="ECO:0000256" key="7">
    <source>
        <dbReference type="ARBA" id="ARBA00022840"/>
    </source>
</evidence>
<keyword evidence="5 10" id="KW-0547">Nucleotide-binding</keyword>
<evidence type="ECO:0000256" key="10">
    <source>
        <dbReference type="HAMAP-Rule" id="MF_01264"/>
    </source>
</evidence>
<comment type="catalytic activity">
    <reaction evidence="10">
        <text>a tRNA precursor + 2 CTP + ATP = a tRNA with a 3' CCA end + 3 diphosphate</text>
        <dbReference type="Rhea" id="RHEA:14433"/>
        <dbReference type="Rhea" id="RHEA-COMP:10465"/>
        <dbReference type="Rhea" id="RHEA-COMP:10468"/>
        <dbReference type="ChEBI" id="CHEBI:30616"/>
        <dbReference type="ChEBI" id="CHEBI:33019"/>
        <dbReference type="ChEBI" id="CHEBI:37563"/>
        <dbReference type="ChEBI" id="CHEBI:74896"/>
        <dbReference type="ChEBI" id="CHEBI:83071"/>
        <dbReference type="EC" id="2.7.7.72"/>
    </reaction>
</comment>
<dbReference type="InterPro" id="IPR042090">
    <property type="entry name" value="CCA_tRNA_nucleotrans_2"/>
</dbReference>
<keyword evidence="6 10" id="KW-0692">RNA repair</keyword>
<dbReference type="GO" id="GO:0000049">
    <property type="term" value="F:tRNA binding"/>
    <property type="evidence" value="ECO:0007669"/>
    <property type="project" value="UniProtKB-UniRule"/>
</dbReference>
<dbReference type="Pfam" id="PF09249">
    <property type="entry name" value="tRNA_NucTransf2"/>
    <property type="match status" value="1"/>
</dbReference>
<evidence type="ECO:0000259" key="11">
    <source>
        <dbReference type="Pfam" id="PF01909"/>
    </source>
</evidence>
<protein>
    <recommendedName>
        <fullName evidence="10">CCA-adding enzyme</fullName>
        <ecNumber evidence="10">2.7.7.72</ecNumber>
    </recommendedName>
    <alternativeName>
        <fullName evidence="10">CCA tRNA nucleotidyltransferase</fullName>
    </alternativeName>
    <alternativeName>
        <fullName evidence="10">tRNA CCA-pyrophosphorylase</fullName>
    </alternativeName>
    <alternativeName>
        <fullName evidence="10">tRNA adenylyl-/cytidylyl- transferase</fullName>
    </alternativeName>
    <alternativeName>
        <fullName evidence="10">tRNA nucleotidyltransferase</fullName>
    </alternativeName>
    <alternativeName>
        <fullName evidence="10">tRNA-NT</fullName>
    </alternativeName>
</protein>
<dbReference type="Pfam" id="PF01909">
    <property type="entry name" value="NTP_transf_2"/>
    <property type="match status" value="1"/>
</dbReference>
<evidence type="ECO:0000256" key="5">
    <source>
        <dbReference type="ARBA" id="ARBA00022741"/>
    </source>
</evidence>
<comment type="cofactor">
    <cofactor evidence="10">
        <name>Mg(2+)</name>
        <dbReference type="ChEBI" id="CHEBI:18420"/>
    </cofactor>
</comment>
<accession>D2EE82</accession>
<evidence type="ECO:0000256" key="8">
    <source>
        <dbReference type="ARBA" id="ARBA00022842"/>
    </source>
</evidence>
<feature type="binding site" evidence="10">
    <location>
        <position position="110"/>
    </location>
    <ligand>
        <name>Mg(2+)</name>
        <dbReference type="ChEBI" id="CHEBI:18420"/>
    </ligand>
</feature>
<dbReference type="CDD" id="cd05400">
    <property type="entry name" value="NT_2-5OAS_ClassI-CCAase"/>
    <property type="match status" value="1"/>
</dbReference>